<evidence type="ECO:0000313" key="3">
    <source>
        <dbReference type="EMBL" id="CAL4772307.1"/>
    </source>
</evidence>
<comment type="caution">
    <text evidence="1">The sequence shown here is derived from an EMBL/GenBank/DDBJ whole genome shotgun (WGS) entry which is preliminary data.</text>
</comment>
<evidence type="ECO:0000313" key="2">
    <source>
        <dbReference type="EMBL" id="CAL1138370.1"/>
    </source>
</evidence>
<reference evidence="1" key="1">
    <citation type="submission" date="2022-10" db="EMBL/GenBank/DDBJ databases">
        <authorList>
            <person name="Chen Y."/>
            <person name="Dougan E. K."/>
            <person name="Chan C."/>
            <person name="Rhodes N."/>
            <person name="Thang M."/>
        </authorList>
    </citation>
    <scope>NUCLEOTIDE SEQUENCE</scope>
</reference>
<dbReference type="Proteomes" id="UP001152797">
    <property type="component" value="Unassembled WGS sequence"/>
</dbReference>
<organism evidence="1">
    <name type="scientific">Cladocopium goreaui</name>
    <dbReference type="NCBI Taxonomy" id="2562237"/>
    <lineage>
        <taxon>Eukaryota</taxon>
        <taxon>Sar</taxon>
        <taxon>Alveolata</taxon>
        <taxon>Dinophyceae</taxon>
        <taxon>Suessiales</taxon>
        <taxon>Symbiodiniaceae</taxon>
        <taxon>Cladocopium</taxon>
    </lineage>
</organism>
<feature type="non-terminal residue" evidence="1">
    <location>
        <position position="144"/>
    </location>
</feature>
<evidence type="ECO:0000313" key="4">
    <source>
        <dbReference type="Proteomes" id="UP001152797"/>
    </source>
</evidence>
<dbReference type="AlphaFoldDB" id="A0A9P1FSC2"/>
<evidence type="ECO:0000313" key="1">
    <source>
        <dbReference type="EMBL" id="CAI3984995.1"/>
    </source>
</evidence>
<dbReference type="EMBL" id="CAMXCT020000943">
    <property type="protein sequence ID" value="CAL1138370.1"/>
    <property type="molecule type" value="Genomic_DNA"/>
</dbReference>
<accession>A0A9P1FSC2</accession>
<gene>
    <name evidence="1" type="ORF">C1SCF055_LOCUS12486</name>
</gene>
<keyword evidence="4" id="KW-1185">Reference proteome</keyword>
<reference evidence="2" key="2">
    <citation type="submission" date="2024-04" db="EMBL/GenBank/DDBJ databases">
        <authorList>
            <person name="Chen Y."/>
            <person name="Shah S."/>
            <person name="Dougan E. K."/>
            <person name="Thang M."/>
            <person name="Chan C."/>
        </authorList>
    </citation>
    <scope>NUCLEOTIDE SEQUENCE [LARGE SCALE GENOMIC DNA]</scope>
</reference>
<dbReference type="EMBL" id="CAMXCT030000943">
    <property type="protein sequence ID" value="CAL4772307.1"/>
    <property type="molecule type" value="Genomic_DNA"/>
</dbReference>
<name>A0A9P1FSC2_9DINO</name>
<dbReference type="OrthoDB" id="420410at2759"/>
<sequence>MGNPCSCASCGAPGNDMADLYQARSDLEGTWLEVTDGVPLYKCFIKDEVIRWHDGSTTPIGPHMTITFEGKEFRGKLGRNGSHLGLFWDDGTEWLREDLQGTWHRRSDGSCVCRVTQRGLLHWAATAAAIEEAVKHSRLQPAEG</sequence>
<protein>
    <submittedName>
        <fullName evidence="3">Altered inheritance of mitochondria protein 24, mitochondrial</fullName>
    </submittedName>
</protein>
<proteinExistence type="predicted"/>
<dbReference type="EMBL" id="CAMXCT010000943">
    <property type="protein sequence ID" value="CAI3984995.1"/>
    <property type="molecule type" value="Genomic_DNA"/>
</dbReference>